<gene>
    <name evidence="1" type="ORF">AAEO57_19980</name>
</gene>
<feature type="non-terminal residue" evidence="1">
    <location>
        <position position="1"/>
    </location>
</feature>
<organism evidence="1 2">
    <name type="scientific">Flavobacterium calami</name>
    <dbReference type="NCBI Taxonomy" id="3139144"/>
    <lineage>
        <taxon>Bacteria</taxon>
        <taxon>Pseudomonadati</taxon>
        <taxon>Bacteroidota</taxon>
        <taxon>Flavobacteriia</taxon>
        <taxon>Flavobacteriales</taxon>
        <taxon>Flavobacteriaceae</taxon>
        <taxon>Flavobacterium</taxon>
    </lineage>
</organism>
<dbReference type="RefSeq" id="WP_341694798.1">
    <property type="nucleotide sequence ID" value="NZ_JBBYHS010000029.1"/>
</dbReference>
<protein>
    <recommendedName>
        <fullName evidence="3">Transposase DDE domain-containing protein</fullName>
    </recommendedName>
</protein>
<proteinExistence type="predicted"/>
<sequence length="66" mass="7890">EFLLMAIGHNFRKMVANNNKKHNTHIKFSMRVRNRVVEVEIYLFKTATEYFFIKKPTQNQSLKFAA</sequence>
<evidence type="ECO:0000313" key="1">
    <source>
        <dbReference type="EMBL" id="MEL1256080.1"/>
    </source>
</evidence>
<accession>A0ABU9IUF6</accession>
<keyword evidence="2" id="KW-1185">Reference proteome</keyword>
<reference evidence="1 2" key="1">
    <citation type="submission" date="2024-04" db="EMBL/GenBank/DDBJ databases">
        <title>Flavobacterium sp. DGU38 16S ribosomal RNA gene Genome sequencing and assembly.</title>
        <authorList>
            <person name="Park S."/>
        </authorList>
    </citation>
    <scope>NUCLEOTIDE SEQUENCE [LARGE SCALE GENOMIC DNA]</scope>
    <source>
        <strain evidence="1 2">DGU38</strain>
    </source>
</reference>
<dbReference type="Proteomes" id="UP001485226">
    <property type="component" value="Unassembled WGS sequence"/>
</dbReference>
<name>A0ABU9IUF6_9FLAO</name>
<dbReference type="EMBL" id="JBBYHS010000029">
    <property type="protein sequence ID" value="MEL1256080.1"/>
    <property type="molecule type" value="Genomic_DNA"/>
</dbReference>
<evidence type="ECO:0000313" key="2">
    <source>
        <dbReference type="Proteomes" id="UP001485226"/>
    </source>
</evidence>
<evidence type="ECO:0008006" key="3">
    <source>
        <dbReference type="Google" id="ProtNLM"/>
    </source>
</evidence>
<comment type="caution">
    <text evidence="1">The sequence shown here is derived from an EMBL/GenBank/DDBJ whole genome shotgun (WGS) entry which is preliminary data.</text>
</comment>